<organism evidence="1">
    <name type="scientific">Arundo donax</name>
    <name type="common">Giant reed</name>
    <name type="synonym">Donax arundinaceus</name>
    <dbReference type="NCBI Taxonomy" id="35708"/>
    <lineage>
        <taxon>Eukaryota</taxon>
        <taxon>Viridiplantae</taxon>
        <taxon>Streptophyta</taxon>
        <taxon>Embryophyta</taxon>
        <taxon>Tracheophyta</taxon>
        <taxon>Spermatophyta</taxon>
        <taxon>Magnoliopsida</taxon>
        <taxon>Liliopsida</taxon>
        <taxon>Poales</taxon>
        <taxon>Poaceae</taxon>
        <taxon>PACMAD clade</taxon>
        <taxon>Arundinoideae</taxon>
        <taxon>Arundineae</taxon>
        <taxon>Arundo</taxon>
    </lineage>
</organism>
<evidence type="ECO:0000313" key="1">
    <source>
        <dbReference type="EMBL" id="JAE00236.1"/>
    </source>
</evidence>
<proteinExistence type="predicted"/>
<reference evidence="1" key="2">
    <citation type="journal article" date="2015" name="Data Brief">
        <title>Shoot transcriptome of the giant reed, Arundo donax.</title>
        <authorList>
            <person name="Barrero R.A."/>
            <person name="Guerrero F.D."/>
            <person name="Moolhuijzen P."/>
            <person name="Goolsby J.A."/>
            <person name="Tidwell J."/>
            <person name="Bellgard S.E."/>
            <person name="Bellgard M.I."/>
        </authorList>
    </citation>
    <scope>NUCLEOTIDE SEQUENCE</scope>
    <source>
        <tissue evidence="1">Shoot tissue taken approximately 20 cm above the soil surface</tissue>
    </source>
</reference>
<accession>A0A0A9EQU6</accession>
<sequence length="65" mass="7432">MVTDRTVGIAMGMPPIRSTKRLSIPGQYALCWIGYMTMISTNIPTEIEQIQKFPMAVKICWKWPT</sequence>
<name>A0A0A9EQU6_ARUDO</name>
<protein>
    <submittedName>
        <fullName evidence="1">Uncharacterized protein</fullName>
    </submittedName>
</protein>
<dbReference type="EMBL" id="GBRH01197660">
    <property type="protein sequence ID" value="JAE00236.1"/>
    <property type="molecule type" value="Transcribed_RNA"/>
</dbReference>
<dbReference type="AlphaFoldDB" id="A0A0A9EQU6"/>
<reference evidence="1" key="1">
    <citation type="submission" date="2014-09" db="EMBL/GenBank/DDBJ databases">
        <authorList>
            <person name="Magalhaes I.L.F."/>
            <person name="Oliveira U."/>
            <person name="Santos F.R."/>
            <person name="Vidigal T.H.D.A."/>
            <person name="Brescovit A.D."/>
            <person name="Santos A.J."/>
        </authorList>
    </citation>
    <scope>NUCLEOTIDE SEQUENCE</scope>
    <source>
        <tissue evidence="1">Shoot tissue taken approximately 20 cm above the soil surface</tissue>
    </source>
</reference>